<keyword evidence="4" id="KW-0479">Metal-binding</keyword>
<dbReference type="SUPFAM" id="SSF50998">
    <property type="entry name" value="Quinoprotein alcohol dehydrogenase-like"/>
    <property type="match status" value="1"/>
</dbReference>
<organism evidence="8 9">
    <name type="scientific">Thauera humireducens</name>
    <dbReference type="NCBI Taxonomy" id="1134435"/>
    <lineage>
        <taxon>Bacteria</taxon>
        <taxon>Pseudomonadati</taxon>
        <taxon>Pseudomonadota</taxon>
        <taxon>Betaproteobacteria</taxon>
        <taxon>Rhodocyclales</taxon>
        <taxon>Zoogloeaceae</taxon>
        <taxon>Thauera</taxon>
    </lineage>
</organism>
<evidence type="ECO:0000256" key="1">
    <source>
        <dbReference type="ARBA" id="ARBA00004561"/>
    </source>
</evidence>
<dbReference type="Proteomes" id="UP000036902">
    <property type="component" value="Chromosome"/>
</dbReference>
<evidence type="ECO:0000313" key="9">
    <source>
        <dbReference type="Proteomes" id="UP000036902"/>
    </source>
</evidence>
<evidence type="ECO:0000256" key="4">
    <source>
        <dbReference type="ARBA" id="ARBA00022723"/>
    </source>
</evidence>
<dbReference type="Pfam" id="PF05567">
    <property type="entry name" value="T4P_PilY1"/>
    <property type="match status" value="1"/>
</dbReference>
<evidence type="ECO:0000256" key="5">
    <source>
        <dbReference type="ARBA" id="ARBA00022837"/>
    </source>
</evidence>
<gene>
    <name evidence="8" type="ORF">AC731_003935</name>
</gene>
<evidence type="ECO:0000259" key="7">
    <source>
        <dbReference type="Pfam" id="PF05567"/>
    </source>
</evidence>
<protein>
    <recommendedName>
        <fullName evidence="7">PilY1 beta-propeller domain-containing protein</fullName>
    </recommendedName>
</protein>
<sequence length="723" mass="77515">MTTFTLGLGVDGELRYRSDYKTATSGDYWNILNGLGTPQANWPVPAADTARAVDDMWHAAVNGRGTYFSAGNPTELSNGLRSALTEIRVKIGAGAAAATSTLSPVAGDNFAYVASYTTVKWTGNLEAREINLTTGAVGLEPLHCVENVSSEFGSCTGTMATKVGAASDTRDIYTSSGSGLVSFTYDNLSEAQRSYFNPSTLSQWGDLTETQRAQATGINLVNYLRGQHGFEMRTDNAVDNQVFRRRDAVLGDLVESTPNYVGRPKFSYTDPGYEAFKTANAGRGGTIYVGSNDGMLHAFDAADLTERWAFIPSIVIPSLSLLADQNYGTLHRYYVNGSPVVSDICTSNCTDAASAVWKTVLIGGLNGGGRGYYALDVTNPTSPALLWEFTLEDDDDLGFSFGNPVVTKLEGGQWVVALTSGYNNVGGTNAGEGFLYVLDAWTGAVVRKIGTGVGSSTNPSGLSRIAVWVDDLSRNNTAGYTYGGDLLGNVWRFDLNNGEEAGVNPLKFATLFSDAAATEPQPITTRPELGRLNGKRMVFVGTGKYLEVGDLSDDQVQSLYAIKDNDETTTLVNPRTSLVQQGFTETDEATRVGTSNPVPSSARGWYIDLPDDGERQNVASELVSGVLIVPTTVPTTTACEPGGYSWLNFVDYRTGGEVPTWSRVSRRFSAPIVGINIVYIDGKPRVSVVKADNPTPEIVDTEEFPGGGAAFQSKRAVWREVIQ</sequence>
<dbReference type="EMBL" id="CP014646">
    <property type="protein sequence ID" value="AMO36162.1"/>
    <property type="molecule type" value="Genomic_DNA"/>
</dbReference>
<accession>A0A140IEI7</accession>
<comment type="similarity">
    <text evidence="2">Belongs to the PilY1 family.</text>
</comment>
<dbReference type="KEGG" id="thu:AC731_003935"/>
<dbReference type="InterPro" id="IPR011047">
    <property type="entry name" value="Quinoprotein_ADH-like_sf"/>
</dbReference>
<dbReference type="STRING" id="1134435.AC731_003935"/>
<dbReference type="AlphaFoldDB" id="A0A140IEI7"/>
<name>A0A140IEI7_9RHOO</name>
<keyword evidence="3" id="KW-1029">Fimbrium biogenesis</keyword>
<keyword evidence="5" id="KW-0106">Calcium</keyword>
<dbReference type="GO" id="GO:0009289">
    <property type="term" value="C:pilus"/>
    <property type="evidence" value="ECO:0007669"/>
    <property type="project" value="UniProtKB-SubCell"/>
</dbReference>
<dbReference type="Gene3D" id="2.130.10.10">
    <property type="entry name" value="YVTN repeat-like/Quinoprotein amine dehydrogenase"/>
    <property type="match status" value="1"/>
</dbReference>
<keyword evidence="6" id="KW-0281">Fimbrium</keyword>
<keyword evidence="9" id="KW-1185">Reference proteome</keyword>
<dbReference type="InterPro" id="IPR015943">
    <property type="entry name" value="WD40/YVTN_repeat-like_dom_sf"/>
</dbReference>
<feature type="domain" description="PilY1 beta-propeller" evidence="7">
    <location>
        <begin position="250"/>
        <end position="588"/>
    </location>
</feature>
<evidence type="ECO:0000256" key="2">
    <source>
        <dbReference type="ARBA" id="ARBA00008387"/>
    </source>
</evidence>
<proteinExistence type="inferred from homology"/>
<dbReference type="GO" id="GO:0046872">
    <property type="term" value="F:metal ion binding"/>
    <property type="evidence" value="ECO:0007669"/>
    <property type="project" value="UniProtKB-KW"/>
</dbReference>
<evidence type="ECO:0000256" key="6">
    <source>
        <dbReference type="ARBA" id="ARBA00023263"/>
    </source>
</evidence>
<dbReference type="InterPro" id="IPR008707">
    <property type="entry name" value="B-propeller_PilY1"/>
</dbReference>
<reference evidence="9" key="1">
    <citation type="submission" date="2016-03" db="EMBL/GenBank/DDBJ databases">
        <authorList>
            <person name="Ma C."/>
            <person name="Zhou S."/>
            <person name="Yang G."/>
        </authorList>
    </citation>
    <scope>NUCLEOTIDE SEQUENCE [LARGE SCALE GENOMIC DNA]</scope>
    <source>
        <strain evidence="9">SgZ-1</strain>
    </source>
</reference>
<evidence type="ECO:0000313" key="8">
    <source>
        <dbReference type="EMBL" id="AMO36162.1"/>
    </source>
</evidence>
<comment type="subcellular location">
    <subcellularLocation>
        <location evidence="1">Fimbrium</location>
    </subcellularLocation>
</comment>
<evidence type="ECO:0000256" key="3">
    <source>
        <dbReference type="ARBA" id="ARBA00022558"/>
    </source>
</evidence>